<name>A0A928VN02_9CYAN</name>
<gene>
    <name evidence="1" type="ORF">IQ266_06875</name>
</gene>
<comment type="caution">
    <text evidence="1">The sequence shown here is derived from an EMBL/GenBank/DDBJ whole genome shotgun (WGS) entry which is preliminary data.</text>
</comment>
<dbReference type="Proteomes" id="UP000625316">
    <property type="component" value="Unassembled WGS sequence"/>
</dbReference>
<dbReference type="AlphaFoldDB" id="A0A928VN02"/>
<dbReference type="EMBL" id="JADEXQ010000017">
    <property type="protein sequence ID" value="MBE9029485.1"/>
    <property type="molecule type" value="Genomic_DNA"/>
</dbReference>
<keyword evidence="2" id="KW-1185">Reference proteome</keyword>
<evidence type="ECO:0000313" key="2">
    <source>
        <dbReference type="Proteomes" id="UP000625316"/>
    </source>
</evidence>
<organism evidence="1 2">
    <name type="scientific">Romeriopsis navalis LEGE 11480</name>
    <dbReference type="NCBI Taxonomy" id="2777977"/>
    <lineage>
        <taxon>Bacteria</taxon>
        <taxon>Bacillati</taxon>
        <taxon>Cyanobacteriota</taxon>
        <taxon>Cyanophyceae</taxon>
        <taxon>Leptolyngbyales</taxon>
        <taxon>Leptolyngbyaceae</taxon>
        <taxon>Romeriopsis</taxon>
        <taxon>Romeriopsis navalis</taxon>
    </lineage>
</organism>
<accession>A0A928VN02</accession>
<evidence type="ECO:0000313" key="1">
    <source>
        <dbReference type="EMBL" id="MBE9029485.1"/>
    </source>
</evidence>
<sequence length="97" mass="11694">MRVRIDNEILYIHAEDVPPYKKGGSVVRNNYFWALRSIAVRSVRDREWEYEMEVWYALNRMLLFFMESGYIGLRETQLEFEPDSDIPIELRSASTWQ</sequence>
<reference evidence="1" key="1">
    <citation type="submission" date="2020-10" db="EMBL/GenBank/DDBJ databases">
        <authorList>
            <person name="Castelo-Branco R."/>
            <person name="Eusebio N."/>
            <person name="Adriana R."/>
            <person name="Vieira A."/>
            <person name="Brugerolle De Fraissinette N."/>
            <person name="Rezende De Castro R."/>
            <person name="Schneider M.P."/>
            <person name="Vasconcelos V."/>
            <person name="Leao P.N."/>
        </authorList>
    </citation>
    <scope>NUCLEOTIDE SEQUENCE</scope>
    <source>
        <strain evidence="1">LEGE 11480</strain>
    </source>
</reference>
<proteinExistence type="predicted"/>
<protein>
    <submittedName>
        <fullName evidence="1">Uncharacterized protein</fullName>
    </submittedName>
</protein>
<dbReference type="RefSeq" id="WP_264324305.1">
    <property type="nucleotide sequence ID" value="NZ_JADEXQ010000017.1"/>
</dbReference>